<comment type="caution">
    <text evidence="2">The sequence shown here is derived from an EMBL/GenBank/DDBJ whole genome shotgun (WGS) entry which is preliminary data.</text>
</comment>
<evidence type="ECO:0000313" key="2">
    <source>
        <dbReference type="EMBL" id="GAB1311944.1"/>
    </source>
</evidence>
<dbReference type="EMBL" id="BAAFSV010000001">
    <property type="protein sequence ID" value="GAB1311944.1"/>
    <property type="molecule type" value="Genomic_DNA"/>
</dbReference>
<protein>
    <submittedName>
        <fullName evidence="2">Uncharacterized protein</fullName>
    </submittedName>
</protein>
<sequence>MAELLLSASLTALPYLAERILQLIDQPTNAQEDRSHVVQGHPARQTPPANSTAPGSTLQTDRSAPSLLIKAYMIALKSNLSPEPNLSDVDQSIFVALPPEKGVPVNVADEYLNEMVYQHANAVQQEHHIAFKPSGDFFQYMNDFVAQSQLRRTEGPRNHVSTNESLSEELKAYLSARRKADKEFEKLLINFKSREKLDSSYQFQQHLQDHGDDYREAWDARNEAASKLEPTDLVRSMQILDSAQARAEPLHGQNMRSTLKTVNFQSPDREVVSADDIFYRPLHTLFGYRDAVAKWTEEWLTKRHHPSEIELDLLAAVKTPWRELGFPTFDAGTPTDALESTVERLVSSGLKVALTYTHLESFRVIRGLWNVQDFREVLGAPGPDAKPNLMRKVYKTTRLLFAYGIQITLKGLKGLEGLKGLSDMVFITSGVPLAKISDDESGTKTPRNDAYPLLLAVLAEKC</sequence>
<name>A0ABQ0G2H4_9PEZI</name>
<feature type="region of interest" description="Disordered" evidence="1">
    <location>
        <begin position="31"/>
        <end position="60"/>
    </location>
</feature>
<evidence type="ECO:0000313" key="3">
    <source>
        <dbReference type="Proteomes" id="UP001628179"/>
    </source>
</evidence>
<dbReference type="GeneID" id="98172899"/>
<keyword evidence="3" id="KW-1185">Reference proteome</keyword>
<feature type="compositionally biased region" description="Polar residues" evidence="1">
    <location>
        <begin position="47"/>
        <end position="60"/>
    </location>
</feature>
<accession>A0ABQ0G2H4</accession>
<reference evidence="2 3" key="1">
    <citation type="submission" date="2024-09" db="EMBL/GenBank/DDBJ databases">
        <title>Itraconazole resistance in Madurella fahalii resulting from another homologue of gene encoding cytochrome P450 14-alpha sterol demethylase (CYP51).</title>
        <authorList>
            <person name="Yoshioka I."/>
            <person name="Fahal A.H."/>
            <person name="Kaneko S."/>
            <person name="Yaguchi T."/>
        </authorList>
    </citation>
    <scope>NUCLEOTIDE SEQUENCE [LARGE SCALE GENOMIC DNA]</scope>
    <source>
        <strain evidence="2 3">IFM 68171</strain>
    </source>
</reference>
<dbReference type="RefSeq" id="XP_070913677.1">
    <property type="nucleotide sequence ID" value="XM_071057576.1"/>
</dbReference>
<dbReference type="Proteomes" id="UP001628179">
    <property type="component" value="Unassembled WGS sequence"/>
</dbReference>
<organism evidence="2 3">
    <name type="scientific">Madurella fahalii</name>
    <dbReference type="NCBI Taxonomy" id="1157608"/>
    <lineage>
        <taxon>Eukaryota</taxon>
        <taxon>Fungi</taxon>
        <taxon>Dikarya</taxon>
        <taxon>Ascomycota</taxon>
        <taxon>Pezizomycotina</taxon>
        <taxon>Sordariomycetes</taxon>
        <taxon>Sordariomycetidae</taxon>
        <taxon>Sordariales</taxon>
        <taxon>Sordariales incertae sedis</taxon>
        <taxon>Madurella</taxon>
    </lineage>
</organism>
<proteinExistence type="predicted"/>
<gene>
    <name evidence="2" type="ORF">MFIFM68171_02154</name>
</gene>
<evidence type="ECO:0000256" key="1">
    <source>
        <dbReference type="SAM" id="MobiDB-lite"/>
    </source>
</evidence>